<dbReference type="PANTHER" id="PTHR38456">
    <property type="entry name" value="CYCLIC DI-AMP RECEPTOR A"/>
    <property type="match status" value="1"/>
</dbReference>
<evidence type="ECO:0000313" key="2">
    <source>
        <dbReference type="Proteomes" id="UP001144204"/>
    </source>
</evidence>
<sequence>MKLIIAVVQNKDASKLQSSFIKKQIYATKLSTTGGFLKSGNTTYMMGIEDKRVPEVLDLIKSISKTRKKFMTPPVNLDSGDNESSFPVRVQVGGATIMILPMDKLYHF</sequence>
<dbReference type="InterPro" id="IPR010375">
    <property type="entry name" value="CdAMP_rec"/>
</dbReference>
<reference evidence="1" key="2">
    <citation type="journal article" date="2023" name="PLoS ONE">
        <title>Philodulcilactobacillus myokoensis gen. nov., sp. nov., a fructophilic, acidophilic, and agar-phobic lactic acid bacterium isolated from fermented vegetable extracts.</title>
        <authorList>
            <person name="Kouya T."/>
            <person name="Ishiyama Y."/>
            <person name="Ohashi S."/>
            <person name="Kumakubo R."/>
            <person name="Yamazaki T."/>
            <person name="Otaki T."/>
        </authorList>
    </citation>
    <scope>NUCLEOTIDE SEQUENCE</scope>
    <source>
        <strain evidence="1">WR16-4</strain>
    </source>
</reference>
<dbReference type="Pfam" id="PF06153">
    <property type="entry name" value="CdAMP_rec"/>
    <property type="match status" value="1"/>
</dbReference>
<gene>
    <name evidence="1" type="ORF">WR164_11380</name>
</gene>
<accession>A0A9W6B3C1</accession>
<keyword evidence="2" id="KW-1185">Reference proteome</keyword>
<evidence type="ECO:0000313" key="1">
    <source>
        <dbReference type="EMBL" id="GLB47159.1"/>
    </source>
</evidence>
<protein>
    <submittedName>
        <fullName evidence="1">Uncharacterized protein</fullName>
    </submittedName>
</protein>
<dbReference type="RefSeq" id="WP_286136617.1">
    <property type="nucleotide sequence ID" value="NZ_BRPL01000002.1"/>
</dbReference>
<dbReference type="InterPro" id="IPR011322">
    <property type="entry name" value="N-reg_PII-like_a/b"/>
</dbReference>
<dbReference type="SUPFAM" id="SSF54913">
    <property type="entry name" value="GlnB-like"/>
    <property type="match status" value="1"/>
</dbReference>
<dbReference type="AlphaFoldDB" id="A0A9W6B3C1"/>
<organism evidence="1 2">
    <name type="scientific">Philodulcilactobacillus myokoensis</name>
    <dbReference type="NCBI Taxonomy" id="2929573"/>
    <lineage>
        <taxon>Bacteria</taxon>
        <taxon>Bacillati</taxon>
        <taxon>Bacillota</taxon>
        <taxon>Bacilli</taxon>
        <taxon>Lactobacillales</taxon>
        <taxon>Lactobacillaceae</taxon>
        <taxon>Philodulcilactobacillus</taxon>
    </lineage>
</organism>
<dbReference type="Proteomes" id="UP001144204">
    <property type="component" value="Unassembled WGS sequence"/>
</dbReference>
<reference evidence="1" key="1">
    <citation type="submission" date="2022-07" db="EMBL/GenBank/DDBJ databases">
        <authorList>
            <person name="Kouya T."/>
            <person name="Ishiyama Y."/>
        </authorList>
    </citation>
    <scope>NUCLEOTIDE SEQUENCE</scope>
    <source>
        <strain evidence="1">WR16-4</strain>
    </source>
</reference>
<name>A0A9W6B3C1_9LACO</name>
<dbReference type="InterPro" id="IPR015867">
    <property type="entry name" value="N-reg_PII/ATP_PRibTrfase_C"/>
</dbReference>
<comment type="caution">
    <text evidence="1">The sequence shown here is derived from an EMBL/GenBank/DDBJ whole genome shotgun (WGS) entry which is preliminary data.</text>
</comment>
<dbReference type="PANTHER" id="PTHR38456:SF1">
    <property type="entry name" value="CYCLIC DI-AMP RECEPTOR A"/>
    <property type="match status" value="1"/>
</dbReference>
<dbReference type="Gene3D" id="3.30.70.120">
    <property type="match status" value="1"/>
</dbReference>
<dbReference type="EMBL" id="BRPL01000002">
    <property type="protein sequence ID" value="GLB47159.1"/>
    <property type="molecule type" value="Genomic_DNA"/>
</dbReference>
<proteinExistence type="predicted"/>